<dbReference type="Proteomes" id="UP000295217">
    <property type="component" value="Unassembled WGS sequence"/>
</dbReference>
<dbReference type="OrthoDB" id="41724at2"/>
<dbReference type="CDD" id="cd15482">
    <property type="entry name" value="Sialidase_non-viral"/>
    <property type="match status" value="1"/>
</dbReference>
<name>A0A4R5AAW9_9ACTN</name>
<comment type="caution">
    <text evidence="2">The sequence shown here is derived from an EMBL/GenBank/DDBJ whole genome shotgun (WGS) entry which is preliminary data.</text>
</comment>
<dbReference type="PROSITE" id="PS50022">
    <property type="entry name" value="FA58C_3"/>
    <property type="match status" value="1"/>
</dbReference>
<dbReference type="InterPro" id="IPR008979">
    <property type="entry name" value="Galactose-bd-like_sf"/>
</dbReference>
<evidence type="ECO:0000313" key="2">
    <source>
        <dbReference type="EMBL" id="TDD68109.1"/>
    </source>
</evidence>
<dbReference type="AlphaFoldDB" id="A0A4R5AAW9"/>
<gene>
    <name evidence="2" type="ORF">E1262_17055</name>
</gene>
<proteinExistence type="predicted"/>
<feature type="domain" description="F5/8 type C" evidence="1">
    <location>
        <begin position="463"/>
        <end position="611"/>
    </location>
</feature>
<reference evidence="2 3" key="1">
    <citation type="submission" date="2019-02" db="EMBL/GenBank/DDBJ databases">
        <title>Draft genome sequences of novel Actinobacteria.</title>
        <authorList>
            <person name="Sahin N."/>
            <person name="Ay H."/>
            <person name="Saygin H."/>
        </authorList>
    </citation>
    <scope>NUCLEOTIDE SEQUENCE [LARGE SCALE GENOMIC DNA]</scope>
    <source>
        <strain evidence="2 3">8K307</strain>
    </source>
</reference>
<dbReference type="Gene3D" id="2.60.120.260">
    <property type="entry name" value="Galactose-binding domain-like"/>
    <property type="match status" value="1"/>
</dbReference>
<dbReference type="SUPFAM" id="SSF49785">
    <property type="entry name" value="Galactose-binding domain-like"/>
    <property type="match status" value="1"/>
</dbReference>
<dbReference type="EMBL" id="SMLB01000023">
    <property type="protein sequence ID" value="TDD68109.1"/>
    <property type="molecule type" value="Genomic_DNA"/>
</dbReference>
<evidence type="ECO:0000259" key="1">
    <source>
        <dbReference type="PROSITE" id="PS50022"/>
    </source>
</evidence>
<dbReference type="InterPro" id="IPR036278">
    <property type="entry name" value="Sialidase_sf"/>
</dbReference>
<protein>
    <recommendedName>
        <fullName evidence="1">F5/8 type C domain-containing protein</fullName>
    </recommendedName>
</protein>
<dbReference type="InterPro" id="IPR000421">
    <property type="entry name" value="FA58C"/>
</dbReference>
<keyword evidence="3" id="KW-1185">Reference proteome</keyword>
<dbReference type="Gene3D" id="2.120.10.10">
    <property type="match status" value="1"/>
</dbReference>
<dbReference type="InterPro" id="IPR011040">
    <property type="entry name" value="Sialidase"/>
</dbReference>
<sequence length="795" mass="85311">MTAPPTPSSGMRKSRTAFHVNGLDSVDVWRLTWNDLLCLLSATDSRRLSMRVSRSRSVALAVSVALAGVASLIPATAPSAGDIDVPTDGADPNAYVIAQHDHTTVYEPPPGVIGGNATVEAFDAVDEAGLPIRRVQMTWQSNEDVAAADSQASMVLSDDGGYTFPSGVNADTGAGWFSKLRDGSILGVEFIPRRVIDEHSVELIARRSTDNGSTWKDLASTFTTDLTFDPTKFDRGIRVHRDIFYASDGALLMTYYTTYAGDPGYRTELARSTDGGETWHRYATVASFTDGRVMGESGIERAANGDLVAVHRTGIPGGANFGPLYINRSSDDGRTWTRPEPLQLTTASGEPAPTTGVMPVLRLLPNGIMTLTFGRPDNWIAISPDGLGRSFEQAQRTYVNHPRVNQAFQRNHGSSGNGAHAVVAANRVLVVGDNCAPSWGCPETDAGFTVDGDYRVWKKFVDVVGPNVGKIDLLGKVEAGTVSIDTTMTHTTPRLPETSPLGALDGSTDWASAAVFRSVRGEGVYTVNLDREYTLDQIGLALQYGAPGAARVEVSTDGTAWTEVVDTGTITSYTQTYFPVSDVRARQVRVTVADTDPQGPEFLGELELYSTVDSFENDPVGQVPRGYTGAIGATVTDFDVDDSRHVMRLADAWTDKIATARWESEPADEQTLSFRVNSIGYARGFAFTTLGSTADATGVPAYHLNIGSDGSIGWYSYGTKSWTKIAPAGTAPQRVWHDLRVEATLDGAEVFLGDRSLGTVRPSTPGLTALTGHQFSSSGTASQYDHFLIDDVEQS</sequence>
<evidence type="ECO:0000313" key="3">
    <source>
        <dbReference type="Proteomes" id="UP000295217"/>
    </source>
</evidence>
<accession>A0A4R5AAW9</accession>
<organism evidence="2 3">
    <name type="scientific">Jiangella aurantiaca</name>
    <dbReference type="NCBI Taxonomy" id="2530373"/>
    <lineage>
        <taxon>Bacteria</taxon>
        <taxon>Bacillati</taxon>
        <taxon>Actinomycetota</taxon>
        <taxon>Actinomycetes</taxon>
        <taxon>Jiangellales</taxon>
        <taxon>Jiangellaceae</taxon>
        <taxon>Jiangella</taxon>
    </lineage>
</organism>
<dbReference type="SUPFAM" id="SSF50939">
    <property type="entry name" value="Sialidases"/>
    <property type="match status" value="1"/>
</dbReference>
<dbReference type="Pfam" id="PF13088">
    <property type="entry name" value="BNR_2"/>
    <property type="match status" value="1"/>
</dbReference>
<dbReference type="Pfam" id="PF00754">
    <property type="entry name" value="F5_F8_type_C"/>
    <property type="match status" value="1"/>
</dbReference>